<dbReference type="AlphaFoldDB" id="A0A423TWS9"/>
<dbReference type="InterPro" id="IPR036322">
    <property type="entry name" value="WD40_repeat_dom_sf"/>
</dbReference>
<evidence type="ECO:0000259" key="1">
    <source>
        <dbReference type="Pfam" id="PF08168"/>
    </source>
</evidence>
<evidence type="ECO:0000313" key="2">
    <source>
        <dbReference type="EMBL" id="ROT80882.1"/>
    </source>
</evidence>
<gene>
    <name evidence="2" type="ORF">C7M84_000396</name>
</gene>
<accession>A0A423TWS9</accession>
<organism evidence="2 3">
    <name type="scientific">Penaeus vannamei</name>
    <name type="common">Whiteleg shrimp</name>
    <name type="synonym">Litopenaeus vannamei</name>
    <dbReference type="NCBI Taxonomy" id="6689"/>
    <lineage>
        <taxon>Eukaryota</taxon>
        <taxon>Metazoa</taxon>
        <taxon>Ecdysozoa</taxon>
        <taxon>Arthropoda</taxon>
        <taxon>Crustacea</taxon>
        <taxon>Multicrustacea</taxon>
        <taxon>Malacostraca</taxon>
        <taxon>Eumalacostraca</taxon>
        <taxon>Eucarida</taxon>
        <taxon>Decapoda</taxon>
        <taxon>Dendrobranchiata</taxon>
        <taxon>Penaeoidea</taxon>
        <taxon>Penaeidae</taxon>
        <taxon>Penaeus</taxon>
    </lineage>
</organism>
<reference evidence="2 3" key="2">
    <citation type="submission" date="2019-01" db="EMBL/GenBank/DDBJ databases">
        <title>The decoding of complex shrimp genome reveals the adaptation for benthos swimmer, frequently molting mechanism and breeding impact on genome.</title>
        <authorList>
            <person name="Sun Y."/>
            <person name="Gao Y."/>
            <person name="Yu Y."/>
        </authorList>
    </citation>
    <scope>NUCLEOTIDE SEQUENCE [LARGE SCALE GENOMIC DNA]</scope>
    <source>
        <tissue evidence="2">Muscle</tissue>
    </source>
</reference>
<comment type="caution">
    <text evidence="2">The sequence shown here is derived from an EMBL/GenBank/DDBJ whole genome shotgun (WGS) entry which is preliminary data.</text>
</comment>
<dbReference type="SUPFAM" id="SSF50978">
    <property type="entry name" value="WD40 repeat-like"/>
    <property type="match status" value="1"/>
</dbReference>
<dbReference type="InterPro" id="IPR042859">
    <property type="entry name" value="NOL11"/>
</dbReference>
<sequence length="376" mass="41747">MASSLHNTSFLCSDFHVRNLLGVSVDENEHILITCKGVVKLYNVLDRRQVRSWSTKSWHPFTSGAVTVPTTNNLAVVINGNSISQWSREEDDIDNVKRYNFEAPIHQLLVSADKVYTVFTNGEIEELQSAISTRRESKQGFLQEDETITYVQIIESTNTALIATKKREQASCTKLYELQLNQSGGRSPRGYDLAVADCTLTGLCALSSSILITLWSNGDMYSFDLRNDSLEKLPGKKHATETSVIPSKITKILELSPSHIALVGMGKGDEGGLIVLRDLSFAMTVCSRKLKMYHDPPLAWVTPDGIVVAEGGSLALIPYTVKESNLATVFEVCRSWNLGTEEAVPEEAQETIYTNKSTELTHIIRELRKDTLTESL</sequence>
<dbReference type="GO" id="GO:0005730">
    <property type="term" value="C:nucleolus"/>
    <property type="evidence" value="ECO:0007669"/>
    <property type="project" value="TreeGrafter"/>
</dbReference>
<dbReference type="GO" id="GO:0003723">
    <property type="term" value="F:RNA binding"/>
    <property type="evidence" value="ECO:0007669"/>
    <property type="project" value="TreeGrafter"/>
</dbReference>
<dbReference type="InterPro" id="IPR012584">
    <property type="entry name" value="NOL11_N"/>
</dbReference>
<dbReference type="EMBL" id="QCYY01001055">
    <property type="protein sequence ID" value="ROT80882.1"/>
    <property type="molecule type" value="Genomic_DNA"/>
</dbReference>
<name>A0A423TWS9_PENVA</name>
<protein>
    <submittedName>
        <fullName evidence="2">Putative nucleolar protein 11 isoform X1</fullName>
    </submittedName>
</protein>
<dbReference type="PANTHER" id="PTHR15633:SF2">
    <property type="entry name" value="NUCLEOLAR PROTEIN 11"/>
    <property type="match status" value="1"/>
</dbReference>
<reference evidence="2 3" key="1">
    <citation type="submission" date="2018-04" db="EMBL/GenBank/DDBJ databases">
        <authorList>
            <person name="Zhang X."/>
            <person name="Yuan J."/>
            <person name="Li F."/>
            <person name="Xiang J."/>
        </authorList>
    </citation>
    <scope>NUCLEOTIDE SEQUENCE [LARGE SCALE GENOMIC DNA]</scope>
    <source>
        <tissue evidence="2">Muscle</tissue>
    </source>
</reference>
<proteinExistence type="predicted"/>
<dbReference type="OrthoDB" id="6502630at2759"/>
<dbReference type="Proteomes" id="UP000283509">
    <property type="component" value="Unassembled WGS sequence"/>
</dbReference>
<feature type="domain" description="Nucleolar protein 11 N-terminal" evidence="1">
    <location>
        <begin position="19"/>
        <end position="319"/>
    </location>
</feature>
<dbReference type="GO" id="GO:0030490">
    <property type="term" value="P:maturation of SSU-rRNA"/>
    <property type="evidence" value="ECO:0007669"/>
    <property type="project" value="InterPro"/>
</dbReference>
<evidence type="ECO:0000313" key="3">
    <source>
        <dbReference type="Proteomes" id="UP000283509"/>
    </source>
</evidence>
<dbReference type="PANTHER" id="PTHR15633">
    <property type="entry name" value="NUCLEOLAR PROTEIN 11"/>
    <property type="match status" value="1"/>
</dbReference>
<dbReference type="Pfam" id="PF08168">
    <property type="entry name" value="NOL11_N"/>
    <property type="match status" value="1"/>
</dbReference>
<keyword evidence="3" id="KW-1185">Reference proteome</keyword>